<dbReference type="Pfam" id="PF13439">
    <property type="entry name" value="Glyco_transf_4"/>
    <property type="match status" value="1"/>
</dbReference>
<keyword evidence="4" id="KW-1185">Reference proteome</keyword>
<evidence type="ECO:0000259" key="1">
    <source>
        <dbReference type="Pfam" id="PF00534"/>
    </source>
</evidence>
<organism evidence="3 4">
    <name type="scientific">Flavobacterium fluvii</name>
    <dbReference type="NCBI Taxonomy" id="468056"/>
    <lineage>
        <taxon>Bacteria</taxon>
        <taxon>Pseudomonadati</taxon>
        <taxon>Bacteroidota</taxon>
        <taxon>Flavobacteriia</taxon>
        <taxon>Flavobacteriales</taxon>
        <taxon>Flavobacteriaceae</taxon>
        <taxon>Flavobacterium</taxon>
    </lineage>
</organism>
<reference evidence="4" key="1">
    <citation type="submission" date="2016-11" db="EMBL/GenBank/DDBJ databases">
        <authorList>
            <person name="Varghese N."/>
            <person name="Submissions S."/>
        </authorList>
    </citation>
    <scope>NUCLEOTIDE SEQUENCE [LARGE SCALE GENOMIC DNA]</scope>
    <source>
        <strain evidence="4">DSM 19978</strain>
    </source>
</reference>
<evidence type="ECO:0000259" key="2">
    <source>
        <dbReference type="Pfam" id="PF13439"/>
    </source>
</evidence>
<dbReference type="GO" id="GO:0016757">
    <property type="term" value="F:glycosyltransferase activity"/>
    <property type="evidence" value="ECO:0007669"/>
    <property type="project" value="InterPro"/>
</dbReference>
<gene>
    <name evidence="3" type="ORF">SAMN05443549_103381</name>
</gene>
<dbReference type="Proteomes" id="UP000184516">
    <property type="component" value="Unassembled WGS sequence"/>
</dbReference>
<keyword evidence="3" id="KW-0808">Transferase</keyword>
<evidence type="ECO:0000313" key="4">
    <source>
        <dbReference type="Proteomes" id="UP000184516"/>
    </source>
</evidence>
<sequence length="355" mass="41233">MVSDMLATGGAERCASLLSVFFDKNNCQVHHVVVVDKVEYEYAGELLNLGRINNNSNGFFDRLNRFRVLRNFFSDNEFDYILDFRVKNHQWQEFYIAKFIYKAPLIVTIHSYMIDLYFPKNRLLTNWIYSNCNEIIAVSNGIKKRIDSNTNYLNSKTIYNPIDINYIESVSNETFDFDFKYILAVGRMHDNIKQFDKLIESYANSELPQNDVKLIILGDGILKSELVGLVKTFKLEDMIRFEGQVGNPFKYYKNAFFTILSSKNEGFPMVLIESLACGTPVVSFDCLSGPNEIIINNENGILVENQNFEKLTLSMNKMIQNKEFYLHCKQNAKPSVERFSIEIIGKQWLELFKIK</sequence>
<dbReference type="PANTHER" id="PTHR12526:SF625">
    <property type="entry name" value="PHOSPHATIDYLINOSITOL GLYCAN-CLASS A"/>
    <property type="match status" value="1"/>
</dbReference>
<accession>A0A1M5J5E0</accession>
<feature type="domain" description="Glycosyltransferase subfamily 4-like N-terminal" evidence="2">
    <location>
        <begin position="9"/>
        <end position="165"/>
    </location>
</feature>
<feature type="domain" description="Glycosyl transferase family 1" evidence="1">
    <location>
        <begin position="178"/>
        <end position="333"/>
    </location>
</feature>
<proteinExistence type="predicted"/>
<dbReference type="STRING" id="468056.SAMN05443549_103381"/>
<evidence type="ECO:0000313" key="3">
    <source>
        <dbReference type="EMBL" id="SHG35817.1"/>
    </source>
</evidence>
<dbReference type="InterPro" id="IPR001296">
    <property type="entry name" value="Glyco_trans_1"/>
</dbReference>
<dbReference type="InterPro" id="IPR028098">
    <property type="entry name" value="Glyco_trans_4-like_N"/>
</dbReference>
<name>A0A1M5J5E0_9FLAO</name>
<dbReference type="SUPFAM" id="SSF53756">
    <property type="entry name" value="UDP-Glycosyltransferase/glycogen phosphorylase"/>
    <property type="match status" value="1"/>
</dbReference>
<dbReference type="PANTHER" id="PTHR12526">
    <property type="entry name" value="GLYCOSYLTRANSFERASE"/>
    <property type="match status" value="1"/>
</dbReference>
<dbReference type="Pfam" id="PF00534">
    <property type="entry name" value="Glycos_transf_1"/>
    <property type="match status" value="1"/>
</dbReference>
<dbReference type="Gene3D" id="3.40.50.2000">
    <property type="entry name" value="Glycogen Phosphorylase B"/>
    <property type="match status" value="2"/>
</dbReference>
<dbReference type="AlphaFoldDB" id="A0A1M5J5E0"/>
<dbReference type="EMBL" id="FQWB01000003">
    <property type="protein sequence ID" value="SHG35817.1"/>
    <property type="molecule type" value="Genomic_DNA"/>
</dbReference>
<protein>
    <submittedName>
        <fullName evidence="3">N-acetylgalactosamine-N,N'-diacetylbacillosaminyl-diphospho-undecaprenol 4-alpha-N-acetylgalactosaminyltransferase</fullName>
    </submittedName>
</protein>